<dbReference type="Pfam" id="PF00899">
    <property type="entry name" value="ThiF"/>
    <property type="match status" value="1"/>
</dbReference>
<reference evidence="2 3" key="1">
    <citation type="journal article" date="2016" name="PLoS ONE">
        <title>Comparative Genome Analysis Provides Insights into the Pathogenicity of Flavobacterium psychrophilum.</title>
        <authorList>
            <person name="Castillo D."/>
            <person name="Christiansen R.H."/>
            <person name="Dalsgaard I."/>
            <person name="Madsen L."/>
            <person name="Espejo R."/>
            <person name="Middelboe M."/>
        </authorList>
    </citation>
    <scope>NUCLEOTIDE SEQUENCE [LARGE SCALE GENOMIC DNA]</scope>
</reference>
<feature type="domain" description="THIF-type NAD/FAD binding fold" evidence="1">
    <location>
        <begin position="22"/>
        <end position="118"/>
    </location>
</feature>
<dbReference type="InterPro" id="IPR035985">
    <property type="entry name" value="Ubiquitin-activating_enz"/>
</dbReference>
<dbReference type="Gene3D" id="3.40.50.720">
    <property type="entry name" value="NAD(P)-binding Rossmann-like Domain"/>
    <property type="match status" value="1"/>
</dbReference>
<sequence length="228" mass="26392">MKKMTQQYNRFKDAPWFPKENETVMVGGAGGISSWLTLFLARAGFKPIVYDFDIIEEHNTGGQLFRLSDVGKHKVSALSEIIKEFANDSMSGFNNRIDENSPTHYFMFSGFDNMLARKNMFENWKRSIENCAVTPILIDGRLEMEQLQIFCVTPDRIEDYEKTLFTDEEVEDAPCTMKQTSHAAAMIATLMTAFFTNHMTNIYEREVVRDVPFYYEFFIPLALTTNKF</sequence>
<protein>
    <submittedName>
        <fullName evidence="2">Thiamine biosynthesis protein</fullName>
    </submittedName>
</protein>
<proteinExistence type="predicted"/>
<dbReference type="GeneID" id="40069623"/>
<dbReference type="RefSeq" id="YP_009594106.1">
    <property type="nucleotide sequence ID" value="NC_041872.1"/>
</dbReference>
<keyword evidence="3" id="KW-1185">Reference proteome</keyword>
<dbReference type="SUPFAM" id="SSF69572">
    <property type="entry name" value="Activating enzymes of the ubiquitin-like proteins"/>
    <property type="match status" value="1"/>
</dbReference>
<dbReference type="GO" id="GO:0008641">
    <property type="term" value="F:ubiquitin-like modifier activating enzyme activity"/>
    <property type="evidence" value="ECO:0007669"/>
    <property type="project" value="InterPro"/>
</dbReference>
<dbReference type="KEGG" id="vg:40069623"/>
<organism evidence="2 3">
    <name type="scientific">Flavobacterium phage FpV4</name>
    <dbReference type="NCBI Taxonomy" id="1740108"/>
    <lineage>
        <taxon>Viruses</taxon>
        <taxon>Duplodnaviria</taxon>
        <taxon>Heunggongvirae</taxon>
        <taxon>Uroviricota</taxon>
        <taxon>Caudoviricetes</taxon>
        <taxon>Fipvunavirus</taxon>
        <taxon>Fipvunavirus Fpv4</taxon>
    </lineage>
</organism>
<evidence type="ECO:0000313" key="3">
    <source>
        <dbReference type="Proteomes" id="UP000221857"/>
    </source>
</evidence>
<dbReference type="Proteomes" id="UP000221857">
    <property type="component" value="Segment"/>
</dbReference>
<accession>A0A141HR52</accession>
<name>A0A141HR52_9CAUD</name>
<evidence type="ECO:0000259" key="1">
    <source>
        <dbReference type="Pfam" id="PF00899"/>
    </source>
</evidence>
<evidence type="ECO:0000313" key="2">
    <source>
        <dbReference type="EMBL" id="ALN97163.1"/>
    </source>
</evidence>
<dbReference type="InterPro" id="IPR000594">
    <property type="entry name" value="ThiF_NAD_FAD-bd"/>
</dbReference>
<dbReference type="EMBL" id="KT876724">
    <property type="protein sequence ID" value="ALN97163.1"/>
    <property type="molecule type" value="Genomic_DNA"/>
</dbReference>